<evidence type="ECO:0000313" key="1">
    <source>
        <dbReference type="EMBL" id="ODQ85523.1"/>
    </source>
</evidence>
<reference evidence="2" key="1">
    <citation type="submission" date="2016-09" db="EMBL/GenBank/DDBJ databases">
        <authorList>
            <person name="Greninger A.L."/>
            <person name="Jerome K.R."/>
            <person name="Mcnair B."/>
            <person name="Wallis C."/>
            <person name="Fang F."/>
        </authorList>
    </citation>
    <scope>NUCLEOTIDE SEQUENCE [LARGE SCALE GENOMIC DNA]</scope>
    <source>
        <strain evidence="2">M7</strain>
    </source>
</reference>
<proteinExistence type="predicted"/>
<comment type="caution">
    <text evidence="1">The sequence shown here is derived from an EMBL/GenBank/DDBJ whole genome shotgun (WGS) entry which is preliminary data.</text>
</comment>
<keyword evidence="2" id="KW-1185">Reference proteome</keyword>
<dbReference type="AlphaFoldDB" id="A0A1E3R6N6"/>
<accession>A0A1E3R6N6</accession>
<protein>
    <submittedName>
        <fullName evidence="1">Uncharacterized protein</fullName>
    </submittedName>
</protein>
<evidence type="ECO:0000313" key="2">
    <source>
        <dbReference type="Proteomes" id="UP000094243"/>
    </source>
</evidence>
<organism evidence="1 2">
    <name type="scientific">Mycolicibacterium holsaticum</name>
    <dbReference type="NCBI Taxonomy" id="152142"/>
    <lineage>
        <taxon>Bacteria</taxon>
        <taxon>Bacillati</taxon>
        <taxon>Actinomycetota</taxon>
        <taxon>Actinomycetes</taxon>
        <taxon>Mycobacteriales</taxon>
        <taxon>Mycobacteriaceae</taxon>
        <taxon>Mycolicibacterium</taxon>
    </lineage>
</organism>
<dbReference type="EMBL" id="MIGZ01000180">
    <property type="protein sequence ID" value="ODQ85523.1"/>
    <property type="molecule type" value="Genomic_DNA"/>
</dbReference>
<name>A0A1E3R6N6_9MYCO</name>
<sequence length="183" mass="19888">MPAEQIERRLDAIVAAPIHFTHNMRIRSCYVSAFPAARCGVANVYARIRSELARAEKADPASALTHRRAVFDDLGQLIDEMLADAVVDAELSIRAAAQKAGLTENAIGPRLANTPKLAGYAADGRVNTRGVERARYDKETGIAPPPVEAKPMQFKRRRRQAGPGRLTPIEFEAIMTTPASQAA</sequence>
<dbReference type="Proteomes" id="UP000094243">
    <property type="component" value="Unassembled WGS sequence"/>
</dbReference>
<gene>
    <name evidence="1" type="ORF">BHQ17_23120</name>
</gene>